<accession>A0AAV2KTH4</accession>
<feature type="signal peptide" evidence="2">
    <location>
        <begin position="1"/>
        <end position="19"/>
    </location>
</feature>
<proteinExistence type="predicted"/>
<protein>
    <recommendedName>
        <fullName evidence="5">Secreted protein</fullName>
    </recommendedName>
</protein>
<evidence type="ECO:0000256" key="1">
    <source>
        <dbReference type="SAM" id="MobiDB-lite"/>
    </source>
</evidence>
<dbReference type="AlphaFoldDB" id="A0AAV2KTH4"/>
<gene>
    <name evidence="3" type="ORF">KC01_LOCUS22478</name>
</gene>
<evidence type="ECO:0000313" key="3">
    <source>
        <dbReference type="EMBL" id="CAL1593360.1"/>
    </source>
</evidence>
<evidence type="ECO:0008006" key="5">
    <source>
        <dbReference type="Google" id="ProtNLM"/>
    </source>
</evidence>
<name>A0AAV2KTH4_KNICA</name>
<feature type="compositionally biased region" description="Low complexity" evidence="1">
    <location>
        <begin position="68"/>
        <end position="79"/>
    </location>
</feature>
<dbReference type="Proteomes" id="UP001497482">
    <property type="component" value="Chromosome 2"/>
</dbReference>
<organism evidence="3 4">
    <name type="scientific">Knipowitschia caucasica</name>
    <name type="common">Caucasian dwarf goby</name>
    <name type="synonym">Pomatoschistus caucasicus</name>
    <dbReference type="NCBI Taxonomy" id="637954"/>
    <lineage>
        <taxon>Eukaryota</taxon>
        <taxon>Metazoa</taxon>
        <taxon>Chordata</taxon>
        <taxon>Craniata</taxon>
        <taxon>Vertebrata</taxon>
        <taxon>Euteleostomi</taxon>
        <taxon>Actinopterygii</taxon>
        <taxon>Neopterygii</taxon>
        <taxon>Teleostei</taxon>
        <taxon>Neoteleostei</taxon>
        <taxon>Acanthomorphata</taxon>
        <taxon>Gobiaria</taxon>
        <taxon>Gobiiformes</taxon>
        <taxon>Gobioidei</taxon>
        <taxon>Gobiidae</taxon>
        <taxon>Gobiinae</taxon>
        <taxon>Knipowitschia</taxon>
    </lineage>
</organism>
<sequence>MLPMVCVKRCLLMMQWVSTLQFLSEVTEPVPFNGGGGLVGSHPSRSALWSQRHPGPAVPARALRACRGPESLPGPSEPSTRALGFSPQPPLFD</sequence>
<feature type="chain" id="PRO_5043371146" description="Secreted protein" evidence="2">
    <location>
        <begin position="20"/>
        <end position="93"/>
    </location>
</feature>
<dbReference type="EMBL" id="OZ035824">
    <property type="protein sequence ID" value="CAL1593360.1"/>
    <property type="molecule type" value="Genomic_DNA"/>
</dbReference>
<evidence type="ECO:0000256" key="2">
    <source>
        <dbReference type="SAM" id="SignalP"/>
    </source>
</evidence>
<keyword evidence="2" id="KW-0732">Signal</keyword>
<evidence type="ECO:0000313" key="4">
    <source>
        <dbReference type="Proteomes" id="UP001497482"/>
    </source>
</evidence>
<feature type="region of interest" description="Disordered" evidence="1">
    <location>
        <begin position="66"/>
        <end position="93"/>
    </location>
</feature>
<reference evidence="3 4" key="1">
    <citation type="submission" date="2024-04" db="EMBL/GenBank/DDBJ databases">
        <authorList>
            <person name="Waldvogel A.-M."/>
            <person name="Schoenle A."/>
        </authorList>
    </citation>
    <scope>NUCLEOTIDE SEQUENCE [LARGE SCALE GENOMIC DNA]</scope>
</reference>
<keyword evidence="4" id="KW-1185">Reference proteome</keyword>